<keyword evidence="11" id="KW-1185">Reference proteome</keyword>
<dbReference type="FunFam" id="3.20.20.70:FF:000202">
    <property type="entry name" value="Alpha-galactosidase"/>
    <property type="match status" value="1"/>
</dbReference>
<comment type="catalytic activity">
    <reaction evidence="1 8">
        <text>Hydrolysis of terminal, non-reducing alpha-D-galactose residues in alpha-D-galactosides, including galactose oligosaccharides, galactomannans and galactolipids.</text>
        <dbReference type="EC" id="3.2.1.22"/>
    </reaction>
</comment>
<dbReference type="InterPro" id="IPR041233">
    <property type="entry name" value="Melibiase_C"/>
</dbReference>
<dbReference type="GO" id="GO:0004557">
    <property type="term" value="F:alpha-galactosidase activity"/>
    <property type="evidence" value="ECO:0007669"/>
    <property type="project" value="UniProtKB-EC"/>
</dbReference>
<dbReference type="HOGENOM" id="CLU_013093_1_0_1"/>
<sequence>MGWNSWNHFGCNISEKTILSAAEALVNTGLKGVGYEYVIIDDCWHAPSRDNITRVPLADPIKFPSGIKHLADAIHSLGLKFGIYSDAGTNTCGGRFGSLGFEDIDAKTYAEWGIDYLKYDNCFNDGQSGSQELSYARYAAMASALQVTGRPIHYAICNWGEDQPWEWAGGIANSWRISGDIYDVFTGYNRLCPCEDLRNCTNFGHHCSVTRILDWAAPLHEYAGPVKGWNDLDMLEVGNGNMTHDEYVSHFSMWALLKSPLILGNDLTRMSRDTLSIITNKEIIAINQDDLGLPARRLFKAVNGEDKGTFQVWLGSLSTGDLVLAVLNASTRNYTTTLEFAELGLPHHSYTAYDLWAKQDGGYWGRSHGINGIDRLVLHLRPHQTTVWRLRPDDLGLILQQEAGK</sequence>
<evidence type="ECO:0000256" key="3">
    <source>
        <dbReference type="ARBA" id="ARBA00012755"/>
    </source>
</evidence>
<dbReference type="Gene3D" id="3.20.20.70">
    <property type="entry name" value="Aldolase class I"/>
    <property type="match status" value="1"/>
</dbReference>
<dbReference type="SUPFAM" id="SSF51445">
    <property type="entry name" value="(Trans)glycosidases"/>
    <property type="match status" value="1"/>
</dbReference>
<evidence type="ECO:0000256" key="5">
    <source>
        <dbReference type="ARBA" id="ARBA00022801"/>
    </source>
</evidence>
<name>A0A0C3L0R4_9AGAM</name>
<dbReference type="PROSITE" id="PS00512">
    <property type="entry name" value="ALPHA_GALACTOSIDASE"/>
    <property type="match status" value="1"/>
</dbReference>
<dbReference type="InterPro" id="IPR017853">
    <property type="entry name" value="GH"/>
</dbReference>
<keyword evidence="6 8" id="KW-1015">Disulfide bond</keyword>
<accession>A0A0C3L0R4</accession>
<evidence type="ECO:0000259" key="9">
    <source>
        <dbReference type="Pfam" id="PF17801"/>
    </source>
</evidence>
<keyword evidence="4" id="KW-0732">Signal</keyword>
<reference evidence="10 11" key="1">
    <citation type="submission" date="2014-04" db="EMBL/GenBank/DDBJ databases">
        <authorList>
            <consortium name="DOE Joint Genome Institute"/>
            <person name="Kuo A."/>
            <person name="Girlanda M."/>
            <person name="Perotto S."/>
            <person name="Kohler A."/>
            <person name="Nagy L.G."/>
            <person name="Floudas D."/>
            <person name="Copeland A."/>
            <person name="Barry K.W."/>
            <person name="Cichocki N."/>
            <person name="Veneault-Fourrey C."/>
            <person name="LaButti K."/>
            <person name="Lindquist E.A."/>
            <person name="Lipzen A."/>
            <person name="Lundell T."/>
            <person name="Morin E."/>
            <person name="Murat C."/>
            <person name="Sun H."/>
            <person name="Tunlid A."/>
            <person name="Henrissat B."/>
            <person name="Grigoriev I.V."/>
            <person name="Hibbett D.S."/>
            <person name="Martin F."/>
            <person name="Nordberg H.P."/>
            <person name="Cantor M.N."/>
            <person name="Hua S.X."/>
        </authorList>
    </citation>
    <scope>NUCLEOTIDE SEQUENCE [LARGE SCALE GENOMIC DNA]</scope>
    <source>
        <strain evidence="10 11">MUT 4182</strain>
    </source>
</reference>
<dbReference type="GO" id="GO:0005995">
    <property type="term" value="P:melibiose catabolic process"/>
    <property type="evidence" value="ECO:0007669"/>
    <property type="project" value="UniProtKB-ARBA"/>
</dbReference>
<evidence type="ECO:0000313" key="10">
    <source>
        <dbReference type="EMBL" id="KIO27278.1"/>
    </source>
</evidence>
<dbReference type="OrthoDB" id="5795902at2759"/>
<evidence type="ECO:0000256" key="7">
    <source>
        <dbReference type="ARBA" id="ARBA00023295"/>
    </source>
</evidence>
<protein>
    <recommendedName>
        <fullName evidence="3 8">Alpha-galactosidase</fullName>
        <ecNumber evidence="3 8">3.2.1.22</ecNumber>
    </recommendedName>
    <alternativeName>
        <fullName evidence="8">Melibiase</fullName>
    </alternativeName>
</protein>
<feature type="domain" description="Alpha galactosidase C-terminal" evidence="9">
    <location>
        <begin position="308"/>
        <end position="390"/>
    </location>
</feature>
<comment type="similarity">
    <text evidence="2 8">Belongs to the glycosyl hydrolase 27 family.</text>
</comment>
<dbReference type="Pfam" id="PF17801">
    <property type="entry name" value="Melibiase_C"/>
    <property type="match status" value="1"/>
</dbReference>
<evidence type="ECO:0000256" key="6">
    <source>
        <dbReference type="ARBA" id="ARBA00023157"/>
    </source>
</evidence>
<dbReference type="CDD" id="cd14792">
    <property type="entry name" value="GH27"/>
    <property type="match status" value="1"/>
</dbReference>
<evidence type="ECO:0000256" key="2">
    <source>
        <dbReference type="ARBA" id="ARBA00009743"/>
    </source>
</evidence>
<dbReference type="SUPFAM" id="SSF51011">
    <property type="entry name" value="Glycosyl hydrolase domain"/>
    <property type="match status" value="1"/>
</dbReference>
<dbReference type="Proteomes" id="UP000054248">
    <property type="component" value="Unassembled WGS sequence"/>
</dbReference>
<gene>
    <name evidence="10" type="ORF">M407DRAFT_233272</name>
</gene>
<dbReference type="InterPro" id="IPR002241">
    <property type="entry name" value="Glyco_hydro_27"/>
</dbReference>
<dbReference type="AlphaFoldDB" id="A0A0C3L0R4"/>
<reference evidence="11" key="2">
    <citation type="submission" date="2015-01" db="EMBL/GenBank/DDBJ databases">
        <title>Evolutionary Origins and Diversification of the Mycorrhizal Mutualists.</title>
        <authorList>
            <consortium name="DOE Joint Genome Institute"/>
            <consortium name="Mycorrhizal Genomics Consortium"/>
            <person name="Kohler A."/>
            <person name="Kuo A."/>
            <person name="Nagy L.G."/>
            <person name="Floudas D."/>
            <person name="Copeland A."/>
            <person name="Barry K.W."/>
            <person name="Cichocki N."/>
            <person name="Veneault-Fourrey C."/>
            <person name="LaButti K."/>
            <person name="Lindquist E.A."/>
            <person name="Lipzen A."/>
            <person name="Lundell T."/>
            <person name="Morin E."/>
            <person name="Murat C."/>
            <person name="Riley R."/>
            <person name="Ohm R."/>
            <person name="Sun H."/>
            <person name="Tunlid A."/>
            <person name="Henrissat B."/>
            <person name="Grigoriev I.V."/>
            <person name="Hibbett D.S."/>
            <person name="Martin F."/>
        </authorList>
    </citation>
    <scope>NUCLEOTIDE SEQUENCE [LARGE SCALE GENOMIC DNA]</scope>
    <source>
        <strain evidence="11">MUT 4182</strain>
    </source>
</reference>
<dbReference type="EC" id="3.2.1.22" evidence="3 8"/>
<dbReference type="EMBL" id="KN823011">
    <property type="protein sequence ID" value="KIO27278.1"/>
    <property type="molecule type" value="Genomic_DNA"/>
</dbReference>
<evidence type="ECO:0000256" key="8">
    <source>
        <dbReference type="RuleBase" id="RU361168"/>
    </source>
</evidence>
<evidence type="ECO:0000256" key="4">
    <source>
        <dbReference type="ARBA" id="ARBA00022729"/>
    </source>
</evidence>
<dbReference type="InterPro" id="IPR000111">
    <property type="entry name" value="Glyco_hydro_27/36_CS"/>
</dbReference>
<dbReference type="PRINTS" id="PR00740">
    <property type="entry name" value="GLHYDRLASE27"/>
</dbReference>
<dbReference type="PANTHER" id="PTHR11452">
    <property type="entry name" value="ALPHA-GALACTOSIDASE/ALPHA-N-ACETYLGALACTOSAMINIDASE"/>
    <property type="match status" value="1"/>
</dbReference>
<dbReference type="PANTHER" id="PTHR11452:SF75">
    <property type="entry name" value="ALPHA-GALACTOSIDASE MEL1"/>
    <property type="match status" value="1"/>
</dbReference>
<dbReference type="STRING" id="1051891.A0A0C3L0R4"/>
<organism evidence="10 11">
    <name type="scientific">Tulasnella calospora MUT 4182</name>
    <dbReference type="NCBI Taxonomy" id="1051891"/>
    <lineage>
        <taxon>Eukaryota</taxon>
        <taxon>Fungi</taxon>
        <taxon>Dikarya</taxon>
        <taxon>Basidiomycota</taxon>
        <taxon>Agaricomycotina</taxon>
        <taxon>Agaricomycetes</taxon>
        <taxon>Cantharellales</taxon>
        <taxon>Tulasnellaceae</taxon>
        <taxon>Tulasnella</taxon>
    </lineage>
</organism>
<dbReference type="Gene3D" id="2.60.40.1180">
    <property type="entry name" value="Golgi alpha-mannosidase II"/>
    <property type="match status" value="1"/>
</dbReference>
<dbReference type="InterPro" id="IPR013780">
    <property type="entry name" value="Glyco_hydro_b"/>
</dbReference>
<dbReference type="Pfam" id="PF16499">
    <property type="entry name" value="Melibiase_2"/>
    <property type="match status" value="1"/>
</dbReference>
<dbReference type="InterPro" id="IPR013785">
    <property type="entry name" value="Aldolase_TIM"/>
</dbReference>
<keyword evidence="5 8" id="KW-0378">Hydrolase</keyword>
<proteinExistence type="inferred from homology"/>
<evidence type="ECO:0000313" key="11">
    <source>
        <dbReference type="Proteomes" id="UP000054248"/>
    </source>
</evidence>
<keyword evidence="7 8" id="KW-0326">Glycosidase</keyword>
<evidence type="ECO:0000256" key="1">
    <source>
        <dbReference type="ARBA" id="ARBA00001255"/>
    </source>
</evidence>